<feature type="domain" description="DUF7013" evidence="2">
    <location>
        <begin position="1"/>
        <end position="56"/>
    </location>
</feature>
<evidence type="ECO:0000259" key="1">
    <source>
        <dbReference type="Pfam" id="PF21470"/>
    </source>
</evidence>
<evidence type="ECO:0000313" key="3">
    <source>
        <dbReference type="EMBL" id="MDP0971391.1"/>
    </source>
</evidence>
<sequence length="87" mass="9578">IRLSFPIQIDTKYKTFDTALADTDSITIRQMTDTSGLVYSTIKLEPGSTATPSMPSSSEVITADWPKYVGTYVDTNQTSSTEPSKYD</sequence>
<feature type="non-terminal residue" evidence="3">
    <location>
        <position position="87"/>
    </location>
</feature>
<name>A0AAW8ARG8_KLEPN</name>
<evidence type="ECO:0000313" key="4">
    <source>
        <dbReference type="Proteomes" id="UP001244490"/>
    </source>
</evidence>
<feature type="non-terminal residue" evidence="3">
    <location>
        <position position="1"/>
    </location>
</feature>
<protein>
    <recommendedName>
        <fullName evidence="5">Phage tail protein</fullName>
    </recommendedName>
</protein>
<accession>A0AAW8ARG8</accession>
<dbReference type="AlphaFoldDB" id="A0AAW8ARG8"/>
<dbReference type="RefSeq" id="WP_305202493.1">
    <property type="nucleotide sequence ID" value="NZ_JAUUIA010000691.1"/>
</dbReference>
<dbReference type="EMBL" id="JAUUIA010000691">
    <property type="protein sequence ID" value="MDP0971391.1"/>
    <property type="molecule type" value="Genomic_DNA"/>
</dbReference>
<reference evidence="3" key="1">
    <citation type="submission" date="2023-07" db="EMBL/GenBank/DDBJ databases">
        <authorList>
            <person name="Peng Z."/>
        </authorList>
    </citation>
    <scope>NUCLEOTIDE SEQUENCE</scope>
    <source>
        <strain evidence="3">KP219</strain>
    </source>
</reference>
<dbReference type="Pfam" id="PF21470">
    <property type="entry name" value="BppU-like_C"/>
    <property type="match status" value="1"/>
</dbReference>
<dbReference type="Pfam" id="PF22793">
    <property type="entry name" value="DUF7013"/>
    <property type="match status" value="1"/>
</dbReference>
<dbReference type="InterPro" id="IPR054279">
    <property type="entry name" value="DUF7013"/>
</dbReference>
<feature type="domain" description="Minor structural protein 5-like C-terminal" evidence="1">
    <location>
        <begin position="66"/>
        <end position="87"/>
    </location>
</feature>
<dbReference type="InterPro" id="IPR048870">
    <property type="entry name" value="BppU-like_C"/>
</dbReference>
<proteinExistence type="predicted"/>
<evidence type="ECO:0000259" key="2">
    <source>
        <dbReference type="Pfam" id="PF22793"/>
    </source>
</evidence>
<organism evidence="3 4">
    <name type="scientific">Klebsiella pneumoniae</name>
    <dbReference type="NCBI Taxonomy" id="573"/>
    <lineage>
        <taxon>Bacteria</taxon>
        <taxon>Pseudomonadati</taxon>
        <taxon>Pseudomonadota</taxon>
        <taxon>Gammaproteobacteria</taxon>
        <taxon>Enterobacterales</taxon>
        <taxon>Enterobacteriaceae</taxon>
        <taxon>Klebsiella/Raoultella group</taxon>
        <taxon>Klebsiella</taxon>
        <taxon>Klebsiella pneumoniae complex</taxon>
    </lineage>
</organism>
<dbReference type="Proteomes" id="UP001244490">
    <property type="component" value="Unassembled WGS sequence"/>
</dbReference>
<evidence type="ECO:0008006" key="5">
    <source>
        <dbReference type="Google" id="ProtNLM"/>
    </source>
</evidence>
<comment type="caution">
    <text evidence="3">The sequence shown here is derived from an EMBL/GenBank/DDBJ whole genome shotgun (WGS) entry which is preliminary data.</text>
</comment>
<gene>
    <name evidence="3" type="ORF">Q6294_31100</name>
</gene>